<dbReference type="OMA" id="TSNWQGL"/>
<evidence type="ECO:0000313" key="3">
    <source>
        <dbReference type="Proteomes" id="UP000472240"/>
    </source>
</evidence>
<evidence type="ECO:0000256" key="1">
    <source>
        <dbReference type="SAM" id="MobiDB-lite"/>
    </source>
</evidence>
<feature type="region of interest" description="Disordered" evidence="1">
    <location>
        <begin position="39"/>
        <end position="60"/>
    </location>
</feature>
<dbReference type="Proteomes" id="UP000472240">
    <property type="component" value="Unplaced"/>
</dbReference>
<dbReference type="AlphaFoldDB" id="A0A671FAF8"/>
<dbReference type="GeneTree" id="ENSGT00950000185111"/>
<keyword evidence="3" id="KW-1185">Reference proteome</keyword>
<reference evidence="2" key="1">
    <citation type="submission" date="2025-08" db="UniProtKB">
        <authorList>
            <consortium name="Ensembl"/>
        </authorList>
    </citation>
    <scope>IDENTIFICATION</scope>
</reference>
<evidence type="ECO:0000313" key="2">
    <source>
        <dbReference type="Ensembl" id="ENSRFEP00010022672.1"/>
    </source>
</evidence>
<sequence length="60" mass="5787">MAGAAAPGAGGEAMAAAAEGSAAPAGLSLGRSFSSYRPFEPQALGLSPSWRLTGFSGMKG</sequence>
<dbReference type="InParanoid" id="A0A671FAF8"/>
<protein>
    <submittedName>
        <fullName evidence="2">Uncharacterized protein</fullName>
    </submittedName>
</protein>
<name>A0A671FAF8_RHIFE</name>
<reference evidence="2" key="2">
    <citation type="submission" date="2025-09" db="UniProtKB">
        <authorList>
            <consortium name="Ensembl"/>
        </authorList>
    </citation>
    <scope>IDENTIFICATION</scope>
</reference>
<accession>A0A671FAF8</accession>
<dbReference type="Ensembl" id="ENSRFET00010024677.1">
    <property type="protein sequence ID" value="ENSRFEP00010022672.1"/>
    <property type="gene ID" value="ENSRFEG00010015207.1"/>
</dbReference>
<organism evidence="2 3">
    <name type="scientific">Rhinolophus ferrumequinum</name>
    <name type="common">Greater horseshoe bat</name>
    <dbReference type="NCBI Taxonomy" id="59479"/>
    <lineage>
        <taxon>Eukaryota</taxon>
        <taxon>Metazoa</taxon>
        <taxon>Chordata</taxon>
        <taxon>Craniata</taxon>
        <taxon>Vertebrata</taxon>
        <taxon>Euteleostomi</taxon>
        <taxon>Mammalia</taxon>
        <taxon>Eutheria</taxon>
        <taxon>Laurasiatheria</taxon>
        <taxon>Chiroptera</taxon>
        <taxon>Yinpterochiroptera</taxon>
        <taxon>Rhinolophoidea</taxon>
        <taxon>Rhinolophidae</taxon>
        <taxon>Rhinolophinae</taxon>
        <taxon>Rhinolophus</taxon>
    </lineage>
</organism>
<proteinExistence type="predicted"/>